<feature type="domain" description="HTH cro/C1-type" evidence="1">
    <location>
        <begin position="44"/>
        <end position="78"/>
    </location>
</feature>
<dbReference type="RefSeq" id="WP_113935286.1">
    <property type="nucleotide sequence ID" value="NZ_JACCEU010000019.1"/>
</dbReference>
<dbReference type="InterPro" id="IPR001387">
    <property type="entry name" value="Cro/C1-type_HTH"/>
</dbReference>
<comment type="caution">
    <text evidence="2">The sequence shown here is derived from an EMBL/GenBank/DDBJ whole genome shotgun (WGS) entry which is preliminary data.</text>
</comment>
<name>A0A366H161_9BURK</name>
<keyword evidence="3" id="KW-1185">Reference proteome</keyword>
<protein>
    <recommendedName>
        <fullName evidence="1">HTH cro/C1-type domain-containing protein</fullName>
    </recommendedName>
</protein>
<evidence type="ECO:0000313" key="2">
    <source>
        <dbReference type="EMBL" id="RBP34099.1"/>
    </source>
</evidence>
<evidence type="ECO:0000259" key="1">
    <source>
        <dbReference type="PROSITE" id="PS50943"/>
    </source>
</evidence>
<dbReference type="OrthoDB" id="8908960at2"/>
<dbReference type="EMBL" id="QNRQ01000024">
    <property type="protein sequence ID" value="RBP34099.1"/>
    <property type="molecule type" value="Genomic_DNA"/>
</dbReference>
<accession>A0A366H161</accession>
<evidence type="ECO:0000313" key="3">
    <source>
        <dbReference type="Proteomes" id="UP000253628"/>
    </source>
</evidence>
<dbReference type="CDD" id="cd00093">
    <property type="entry name" value="HTH_XRE"/>
    <property type="match status" value="1"/>
</dbReference>
<dbReference type="Gene3D" id="1.10.260.40">
    <property type="entry name" value="lambda repressor-like DNA-binding domains"/>
    <property type="match status" value="1"/>
</dbReference>
<organism evidence="2 3">
    <name type="scientific">Eoetvoesiella caeni</name>
    <dbReference type="NCBI Taxonomy" id="645616"/>
    <lineage>
        <taxon>Bacteria</taxon>
        <taxon>Pseudomonadati</taxon>
        <taxon>Pseudomonadota</taxon>
        <taxon>Betaproteobacteria</taxon>
        <taxon>Burkholderiales</taxon>
        <taxon>Alcaligenaceae</taxon>
        <taxon>Eoetvoesiella</taxon>
    </lineage>
</organism>
<gene>
    <name evidence="2" type="ORF">DFR37_1242</name>
</gene>
<reference evidence="2 3" key="1">
    <citation type="submission" date="2018-06" db="EMBL/GenBank/DDBJ databases">
        <title>Genomic Encyclopedia of Type Strains, Phase IV (KMG-IV): sequencing the most valuable type-strain genomes for metagenomic binning, comparative biology and taxonomic classification.</title>
        <authorList>
            <person name="Goeker M."/>
        </authorList>
    </citation>
    <scope>NUCLEOTIDE SEQUENCE [LARGE SCALE GENOMIC DNA]</scope>
    <source>
        <strain evidence="2 3">DSM 25520</strain>
    </source>
</reference>
<dbReference type="SUPFAM" id="SSF47413">
    <property type="entry name" value="lambda repressor-like DNA-binding domains"/>
    <property type="match status" value="1"/>
</dbReference>
<sequence length="143" mass="16528">MSTQDEKIAFAERLKQALKRSRKKIETAADLALQFNLRHPNEPITPQAAQKWLAGKSRPTVDKIATLADWLNISAQWLRFGIGEARPQATRLVSKEPELNDSATLSDDERQLIQKMRLLTEHRRYLITQLVQELALEQEMWHS</sequence>
<dbReference type="GO" id="GO:0003677">
    <property type="term" value="F:DNA binding"/>
    <property type="evidence" value="ECO:0007669"/>
    <property type="project" value="InterPro"/>
</dbReference>
<dbReference type="InterPro" id="IPR010982">
    <property type="entry name" value="Lambda_DNA-bd_dom_sf"/>
</dbReference>
<dbReference type="Proteomes" id="UP000253628">
    <property type="component" value="Unassembled WGS sequence"/>
</dbReference>
<dbReference type="AlphaFoldDB" id="A0A366H161"/>
<proteinExistence type="predicted"/>
<dbReference type="PROSITE" id="PS50943">
    <property type="entry name" value="HTH_CROC1"/>
    <property type="match status" value="1"/>
</dbReference>